<dbReference type="EC" id="2.4.2.19" evidence="5"/>
<feature type="domain" description="Quinolinate phosphoribosyl transferase N-terminal" evidence="14">
    <location>
        <begin position="32"/>
        <end position="119"/>
    </location>
</feature>
<evidence type="ECO:0000256" key="1">
    <source>
        <dbReference type="ARBA" id="ARBA00003237"/>
    </source>
</evidence>
<dbReference type="AlphaFoldDB" id="A0A1G9I2R0"/>
<dbReference type="GO" id="GO:0004514">
    <property type="term" value="F:nicotinate-nucleotide diphosphorylase (carboxylating) activity"/>
    <property type="evidence" value="ECO:0007669"/>
    <property type="project" value="UniProtKB-EC"/>
</dbReference>
<dbReference type="InterPro" id="IPR037128">
    <property type="entry name" value="Quinolinate_PRibosylTase_N_sf"/>
</dbReference>
<evidence type="ECO:0000256" key="6">
    <source>
        <dbReference type="ARBA" id="ARBA00022642"/>
    </source>
</evidence>
<dbReference type="GO" id="GO:0009435">
    <property type="term" value="P:NAD+ biosynthetic process"/>
    <property type="evidence" value="ECO:0007669"/>
    <property type="project" value="UniProtKB-UniPathway"/>
</dbReference>
<protein>
    <recommendedName>
        <fullName evidence="11">Probable nicotinate-nucleotide pyrophosphorylase [carboxylating]</fullName>
        <ecNumber evidence="5">2.4.2.19</ecNumber>
    </recommendedName>
    <alternativeName>
        <fullName evidence="9">Quinolinate phosphoribosyltransferase [decarboxylating]</fullName>
    </alternativeName>
</protein>
<dbReference type="InterPro" id="IPR002638">
    <property type="entry name" value="Quinolinate_PRibosylTrfase_C"/>
</dbReference>
<dbReference type="SUPFAM" id="SSF54675">
    <property type="entry name" value="Nicotinate/Quinolinate PRTase N-terminal domain-like"/>
    <property type="match status" value="1"/>
</dbReference>
<evidence type="ECO:0000256" key="3">
    <source>
        <dbReference type="ARBA" id="ARBA00009400"/>
    </source>
</evidence>
<dbReference type="InterPro" id="IPR036068">
    <property type="entry name" value="Nicotinate_pribotase-like_C"/>
</dbReference>
<dbReference type="InterPro" id="IPR022412">
    <property type="entry name" value="Quinolinate_PRibosylTrfase_N"/>
</dbReference>
<keyword evidence="7 12" id="KW-0328">Glycosyltransferase</keyword>
<dbReference type="NCBIfam" id="TIGR00078">
    <property type="entry name" value="nadC"/>
    <property type="match status" value="1"/>
</dbReference>
<dbReference type="FunFam" id="3.20.20.70:FF:000030">
    <property type="entry name" value="Nicotinate-nucleotide pyrophosphorylase, carboxylating"/>
    <property type="match status" value="1"/>
</dbReference>
<proteinExistence type="inferred from homology"/>
<name>A0A1G9I2R0_9BACT</name>
<evidence type="ECO:0000256" key="5">
    <source>
        <dbReference type="ARBA" id="ARBA00011944"/>
    </source>
</evidence>
<evidence type="ECO:0000256" key="7">
    <source>
        <dbReference type="ARBA" id="ARBA00022676"/>
    </source>
</evidence>
<keyword evidence="16" id="KW-1185">Reference proteome</keyword>
<dbReference type="EMBL" id="FNGA01000003">
    <property type="protein sequence ID" value="SDL19194.1"/>
    <property type="molecule type" value="Genomic_DNA"/>
</dbReference>
<dbReference type="OrthoDB" id="9782546at2"/>
<dbReference type="PANTHER" id="PTHR32179">
    <property type="entry name" value="NICOTINATE-NUCLEOTIDE PYROPHOSPHORYLASE [CARBOXYLATING]"/>
    <property type="match status" value="1"/>
</dbReference>
<feature type="domain" description="Quinolinate phosphoribosyl transferase C-terminal" evidence="13">
    <location>
        <begin position="121"/>
        <end position="286"/>
    </location>
</feature>
<evidence type="ECO:0000256" key="11">
    <source>
        <dbReference type="ARBA" id="ARBA00069173"/>
    </source>
</evidence>
<dbReference type="CDD" id="cd01572">
    <property type="entry name" value="QPRTase"/>
    <property type="match status" value="1"/>
</dbReference>
<dbReference type="Gene3D" id="3.20.20.70">
    <property type="entry name" value="Aldolase class I"/>
    <property type="match status" value="1"/>
</dbReference>
<evidence type="ECO:0000259" key="13">
    <source>
        <dbReference type="Pfam" id="PF01729"/>
    </source>
</evidence>
<keyword evidence="6" id="KW-0662">Pyridine nucleotide biosynthesis</keyword>
<dbReference type="RefSeq" id="WP_092161671.1">
    <property type="nucleotide sequence ID" value="NZ_FNGA01000003.1"/>
</dbReference>
<comment type="catalytic activity">
    <reaction evidence="10">
        <text>nicotinate beta-D-ribonucleotide + CO2 + diphosphate = quinolinate + 5-phospho-alpha-D-ribose 1-diphosphate + 2 H(+)</text>
        <dbReference type="Rhea" id="RHEA:12733"/>
        <dbReference type="ChEBI" id="CHEBI:15378"/>
        <dbReference type="ChEBI" id="CHEBI:16526"/>
        <dbReference type="ChEBI" id="CHEBI:29959"/>
        <dbReference type="ChEBI" id="CHEBI:33019"/>
        <dbReference type="ChEBI" id="CHEBI:57502"/>
        <dbReference type="ChEBI" id="CHEBI:58017"/>
        <dbReference type="EC" id="2.4.2.19"/>
    </reaction>
</comment>
<sequence>MTDNKFDTFFQAESKMFLLATIRIALSEDGPDLTSQGLFEPEDLANAQIIAKEETIVAGLPLIPLILEFADKDNVCKVHLNVDEGDRISAGTLIAAIQGPAAILLKAERVMLNFLSHLSGIATLTNKYVKALDHSETILLDTRKTIPGLRYPEKYAVLVGGAQNHRLNLVEMLMLKDNHIDRAGSITLAVEKLRSKYEPCPPIEVECRNQQEVDEAIACKVERIMLDNMTFEEAKASIATVPDSIETEISGNVTLETIAHLAEAGPDYISVGRITHSAKCSDMSMQIYSI</sequence>
<dbReference type="Proteomes" id="UP000199053">
    <property type="component" value="Unassembled WGS sequence"/>
</dbReference>
<evidence type="ECO:0000256" key="8">
    <source>
        <dbReference type="ARBA" id="ARBA00022679"/>
    </source>
</evidence>
<evidence type="ECO:0000313" key="16">
    <source>
        <dbReference type="Proteomes" id="UP000199053"/>
    </source>
</evidence>
<evidence type="ECO:0000256" key="4">
    <source>
        <dbReference type="ARBA" id="ARBA00011218"/>
    </source>
</evidence>
<reference evidence="16" key="1">
    <citation type="submission" date="2016-10" db="EMBL/GenBank/DDBJ databases">
        <authorList>
            <person name="Varghese N."/>
            <person name="Submissions S."/>
        </authorList>
    </citation>
    <scope>NUCLEOTIDE SEQUENCE [LARGE SCALE GENOMIC DNA]</scope>
    <source>
        <strain evidence="16">DSM 16995</strain>
    </source>
</reference>
<evidence type="ECO:0000259" key="14">
    <source>
        <dbReference type="Pfam" id="PF02749"/>
    </source>
</evidence>
<organism evidence="15 16">
    <name type="scientific">Maridesulfovibrio ferrireducens</name>
    <dbReference type="NCBI Taxonomy" id="246191"/>
    <lineage>
        <taxon>Bacteria</taxon>
        <taxon>Pseudomonadati</taxon>
        <taxon>Thermodesulfobacteriota</taxon>
        <taxon>Desulfovibrionia</taxon>
        <taxon>Desulfovibrionales</taxon>
        <taxon>Desulfovibrionaceae</taxon>
        <taxon>Maridesulfovibrio</taxon>
    </lineage>
</organism>
<comment type="subunit">
    <text evidence="4">Hexamer formed by 3 homodimers.</text>
</comment>
<dbReference type="Gene3D" id="3.90.1170.20">
    <property type="entry name" value="Quinolinate phosphoribosyl transferase, N-terminal domain"/>
    <property type="match status" value="1"/>
</dbReference>
<comment type="pathway">
    <text evidence="2">Cofactor biosynthesis; NAD(+) biosynthesis; nicotinate D-ribonucleotide from quinolinate: step 1/1.</text>
</comment>
<dbReference type="InterPro" id="IPR027277">
    <property type="entry name" value="NadC/ModD"/>
</dbReference>
<evidence type="ECO:0000256" key="9">
    <source>
        <dbReference type="ARBA" id="ARBA00033102"/>
    </source>
</evidence>
<keyword evidence="8 12" id="KW-0808">Transferase</keyword>
<dbReference type="GO" id="GO:0034213">
    <property type="term" value="P:quinolinate catabolic process"/>
    <property type="evidence" value="ECO:0007669"/>
    <property type="project" value="TreeGrafter"/>
</dbReference>
<dbReference type="STRING" id="246191.SAMN05660337_2413"/>
<dbReference type="Pfam" id="PF01729">
    <property type="entry name" value="QRPTase_C"/>
    <property type="match status" value="1"/>
</dbReference>
<dbReference type="GO" id="GO:0005737">
    <property type="term" value="C:cytoplasm"/>
    <property type="evidence" value="ECO:0007669"/>
    <property type="project" value="TreeGrafter"/>
</dbReference>
<dbReference type="UniPathway" id="UPA00253">
    <property type="reaction ID" value="UER00331"/>
</dbReference>
<gene>
    <name evidence="15" type="ORF">SAMN05660337_2413</name>
</gene>
<dbReference type="InterPro" id="IPR013785">
    <property type="entry name" value="Aldolase_TIM"/>
</dbReference>
<comment type="similarity">
    <text evidence="3 12">Belongs to the NadC/ModD family.</text>
</comment>
<dbReference type="PANTHER" id="PTHR32179:SF3">
    <property type="entry name" value="NICOTINATE-NUCLEOTIDE PYROPHOSPHORYLASE [CARBOXYLATING]"/>
    <property type="match status" value="1"/>
</dbReference>
<comment type="function">
    <text evidence="1">Involved in the catabolism of quinolinic acid (QA).</text>
</comment>
<evidence type="ECO:0000256" key="12">
    <source>
        <dbReference type="PIRNR" id="PIRNR006250"/>
    </source>
</evidence>
<dbReference type="SUPFAM" id="SSF51690">
    <property type="entry name" value="Nicotinate/Quinolinate PRTase C-terminal domain-like"/>
    <property type="match status" value="1"/>
</dbReference>
<accession>A0A1G9I2R0</accession>
<dbReference type="InterPro" id="IPR004393">
    <property type="entry name" value="NadC"/>
</dbReference>
<dbReference type="PIRSF" id="PIRSF006250">
    <property type="entry name" value="NadC_ModD"/>
    <property type="match status" value="1"/>
</dbReference>
<dbReference type="Pfam" id="PF02749">
    <property type="entry name" value="QRPTase_N"/>
    <property type="match status" value="1"/>
</dbReference>
<evidence type="ECO:0000256" key="2">
    <source>
        <dbReference type="ARBA" id="ARBA00004893"/>
    </source>
</evidence>
<evidence type="ECO:0000313" key="15">
    <source>
        <dbReference type="EMBL" id="SDL19194.1"/>
    </source>
</evidence>
<evidence type="ECO:0000256" key="10">
    <source>
        <dbReference type="ARBA" id="ARBA00047445"/>
    </source>
</evidence>
<dbReference type="FunFam" id="3.90.1170.20:FF:000001">
    <property type="entry name" value="Nicotinate-nucleotide diphosphorylase (Carboxylating)"/>
    <property type="match status" value="1"/>
</dbReference>